<dbReference type="GO" id="GO:0016740">
    <property type="term" value="F:transferase activity"/>
    <property type="evidence" value="ECO:0007669"/>
    <property type="project" value="UniProtKB-KW"/>
</dbReference>
<dbReference type="PANTHER" id="PTHR48090">
    <property type="entry name" value="UNDECAPRENYL-PHOSPHATE 4-DEOXY-4-FORMAMIDO-L-ARABINOSE TRANSFERASE-RELATED"/>
    <property type="match status" value="1"/>
</dbReference>
<dbReference type="InterPro" id="IPR050256">
    <property type="entry name" value="Glycosyltransferase_2"/>
</dbReference>
<protein>
    <submittedName>
        <fullName evidence="2">Glycosyl transferase family 2</fullName>
    </submittedName>
</protein>
<dbReference type="EMBL" id="MVAB01000001">
    <property type="protein sequence ID" value="OPF88343.1"/>
    <property type="molecule type" value="Genomic_DNA"/>
</dbReference>
<organism evidence="2 3">
    <name type="scientific">Vagococcus martis</name>
    <dbReference type="NCBI Taxonomy" id="1768210"/>
    <lineage>
        <taxon>Bacteria</taxon>
        <taxon>Bacillati</taxon>
        <taxon>Bacillota</taxon>
        <taxon>Bacilli</taxon>
        <taxon>Lactobacillales</taxon>
        <taxon>Enterococcaceae</taxon>
        <taxon>Vagococcus</taxon>
    </lineage>
</organism>
<name>A0A1V4DIN0_9ENTE</name>
<proteinExistence type="predicted"/>
<comment type="caution">
    <text evidence="2">The sequence shown here is derived from an EMBL/GenBank/DDBJ whole genome shotgun (WGS) entry which is preliminary data.</text>
</comment>
<evidence type="ECO:0000313" key="2">
    <source>
        <dbReference type="EMBL" id="OPF88343.1"/>
    </source>
</evidence>
<dbReference type="SUPFAM" id="SSF53448">
    <property type="entry name" value="Nucleotide-diphospho-sugar transferases"/>
    <property type="match status" value="1"/>
</dbReference>
<dbReference type="RefSeq" id="WP_079347542.1">
    <property type="nucleotide sequence ID" value="NZ_MVAB01000001.1"/>
</dbReference>
<feature type="domain" description="Glycosyltransferase 2-like" evidence="1">
    <location>
        <begin position="5"/>
        <end position="169"/>
    </location>
</feature>
<gene>
    <name evidence="2" type="ORF">BW731_09245</name>
</gene>
<dbReference type="InterPro" id="IPR029044">
    <property type="entry name" value="Nucleotide-diphossugar_trans"/>
</dbReference>
<dbReference type="Proteomes" id="UP000189970">
    <property type="component" value="Unassembled WGS sequence"/>
</dbReference>
<evidence type="ECO:0000259" key="1">
    <source>
        <dbReference type="Pfam" id="PF00535"/>
    </source>
</evidence>
<sequence length="238" mass="26844">MKVLVIVPAYNEEASIVKTSQSIEEYKKKANFTLDYIVINDGSTDSTGNILEKNSIPCIHLIKNLGIGGAVQTGYIYAHENGYDIAVQFDGDGQHDIYSLDTLIAPIVNDDYDFVIGSRFTKESPSDFKTSFSRRMGINLISFFIKLKTGKEILDVTSGYRAANRSVIEMFAKSYPRKYPEPETNAYLLLLDKKVTEVGVKMFEREEGKSSITPIKSVRYMVEVLISIILLNKNRRNK</sequence>
<reference evidence="2 3" key="1">
    <citation type="submission" date="2017-02" db="EMBL/GenBank/DDBJ databases">
        <title>Vagococcus cremeus sp. nov., isolated from the small intestine of a marten, Martes flavigula.</title>
        <authorList>
            <person name="Tak E.J."/>
            <person name="Bae J.-W."/>
        </authorList>
    </citation>
    <scope>NUCLEOTIDE SEQUENCE [LARGE SCALE GENOMIC DNA]</scope>
    <source>
        <strain evidence="2 3">D7T301</strain>
    </source>
</reference>
<accession>A0A1V4DIN0</accession>
<dbReference type="Gene3D" id="3.90.550.10">
    <property type="entry name" value="Spore Coat Polysaccharide Biosynthesis Protein SpsA, Chain A"/>
    <property type="match status" value="1"/>
</dbReference>
<dbReference type="Pfam" id="PF00535">
    <property type="entry name" value="Glycos_transf_2"/>
    <property type="match status" value="1"/>
</dbReference>
<dbReference type="InterPro" id="IPR001173">
    <property type="entry name" value="Glyco_trans_2-like"/>
</dbReference>
<keyword evidence="2" id="KW-0808">Transferase</keyword>
<keyword evidence="3" id="KW-1185">Reference proteome</keyword>
<dbReference type="AlphaFoldDB" id="A0A1V4DIN0"/>
<evidence type="ECO:0000313" key="3">
    <source>
        <dbReference type="Proteomes" id="UP000189970"/>
    </source>
</evidence>
<dbReference type="CDD" id="cd04179">
    <property type="entry name" value="DPM_DPG-synthase_like"/>
    <property type="match status" value="1"/>
</dbReference>